<organism evidence="9 10">
    <name type="scientific">Gossypium arboreum</name>
    <name type="common">Tree cotton</name>
    <name type="synonym">Gossypium nanking</name>
    <dbReference type="NCBI Taxonomy" id="29729"/>
    <lineage>
        <taxon>Eukaryota</taxon>
        <taxon>Viridiplantae</taxon>
        <taxon>Streptophyta</taxon>
        <taxon>Embryophyta</taxon>
        <taxon>Tracheophyta</taxon>
        <taxon>Spermatophyta</taxon>
        <taxon>Magnoliopsida</taxon>
        <taxon>eudicotyledons</taxon>
        <taxon>Gunneridae</taxon>
        <taxon>Pentapetalae</taxon>
        <taxon>rosids</taxon>
        <taxon>malvids</taxon>
        <taxon>Malvales</taxon>
        <taxon>Malvaceae</taxon>
        <taxon>Malvoideae</taxon>
        <taxon>Gossypium</taxon>
    </lineage>
</organism>
<comment type="caution">
    <text evidence="9">The sequence shown here is derived from an EMBL/GenBank/DDBJ whole genome shotgun (WGS) entry which is preliminary data.</text>
</comment>
<keyword evidence="7 8" id="KW-0539">Nucleus</keyword>
<comment type="similarity">
    <text evidence="2">Belongs to the TALE/BELL homeobox family.</text>
</comment>
<dbReference type="InterPro" id="IPR001356">
    <property type="entry name" value="HD"/>
</dbReference>
<dbReference type="PANTHER" id="PTHR11850">
    <property type="entry name" value="HOMEOBOX PROTEIN TRANSCRIPTION FACTORS"/>
    <property type="match status" value="1"/>
</dbReference>
<dbReference type="InterPro" id="IPR009057">
    <property type="entry name" value="Homeodomain-like_sf"/>
</dbReference>
<evidence type="ECO:0000256" key="4">
    <source>
        <dbReference type="ARBA" id="ARBA00023125"/>
    </source>
</evidence>
<dbReference type="SUPFAM" id="SSF46689">
    <property type="entry name" value="Homeodomain-like"/>
    <property type="match status" value="1"/>
</dbReference>
<keyword evidence="6" id="KW-0804">Transcription</keyword>
<evidence type="ECO:0000256" key="8">
    <source>
        <dbReference type="PROSITE-ProRule" id="PRU00108"/>
    </source>
</evidence>
<dbReference type="SMART" id="SM00389">
    <property type="entry name" value="HOX"/>
    <property type="match status" value="1"/>
</dbReference>
<evidence type="ECO:0000313" key="9">
    <source>
        <dbReference type="EMBL" id="KHF99976.1"/>
    </source>
</evidence>
<dbReference type="Pfam" id="PF05920">
    <property type="entry name" value="Homeobox_KN"/>
    <property type="match status" value="1"/>
</dbReference>
<evidence type="ECO:0000256" key="3">
    <source>
        <dbReference type="ARBA" id="ARBA00023015"/>
    </source>
</evidence>
<dbReference type="CDD" id="cd00086">
    <property type="entry name" value="homeodomain"/>
    <property type="match status" value="1"/>
</dbReference>
<comment type="subcellular location">
    <subcellularLocation>
        <location evidence="1 8">Nucleus</location>
    </subcellularLocation>
</comment>
<dbReference type="InterPro" id="IPR006563">
    <property type="entry name" value="POX_dom"/>
</dbReference>
<name>A0A0B0MHW7_GOSAR</name>
<dbReference type="Pfam" id="PF07526">
    <property type="entry name" value="POX"/>
    <property type="match status" value="1"/>
</dbReference>
<dbReference type="SMART" id="SM00574">
    <property type="entry name" value="POX"/>
    <property type="match status" value="1"/>
</dbReference>
<dbReference type="FunFam" id="1.10.10.60:FF:000117">
    <property type="entry name" value="BEL1-like homeodomain protein 9"/>
    <property type="match status" value="1"/>
</dbReference>
<dbReference type="Proteomes" id="UP000032142">
    <property type="component" value="Unassembled WGS sequence"/>
</dbReference>
<evidence type="ECO:0000256" key="5">
    <source>
        <dbReference type="ARBA" id="ARBA00023155"/>
    </source>
</evidence>
<dbReference type="InterPro" id="IPR008422">
    <property type="entry name" value="KN_HD"/>
</dbReference>
<dbReference type="AlphaFoldDB" id="A0A0B0MHW7"/>
<evidence type="ECO:0000256" key="2">
    <source>
        <dbReference type="ARBA" id="ARBA00006454"/>
    </source>
</evidence>
<evidence type="ECO:0000256" key="7">
    <source>
        <dbReference type="ARBA" id="ARBA00023242"/>
    </source>
</evidence>
<dbReference type="InterPro" id="IPR050224">
    <property type="entry name" value="TALE_homeobox"/>
</dbReference>
<keyword evidence="3" id="KW-0805">Transcription regulation</keyword>
<protein>
    <submittedName>
        <fullName evidence="9">BEL1-like homeodomain protein 1</fullName>
    </submittedName>
</protein>
<proteinExistence type="inferred from homology"/>
<keyword evidence="4 8" id="KW-0238">DNA-binding</keyword>
<dbReference type="GO" id="GO:0003677">
    <property type="term" value="F:DNA binding"/>
    <property type="evidence" value="ECO:0007669"/>
    <property type="project" value="UniProtKB-UniRule"/>
</dbReference>
<gene>
    <name evidence="9" type="ORF">F383_19716</name>
</gene>
<evidence type="ECO:0000256" key="1">
    <source>
        <dbReference type="ARBA" id="ARBA00004123"/>
    </source>
</evidence>
<dbReference type="GO" id="GO:0005634">
    <property type="term" value="C:nucleus"/>
    <property type="evidence" value="ECO:0007669"/>
    <property type="project" value="UniProtKB-SubCell"/>
</dbReference>
<evidence type="ECO:0000256" key="6">
    <source>
        <dbReference type="ARBA" id="ARBA00023163"/>
    </source>
</evidence>
<reference evidence="10" key="1">
    <citation type="submission" date="2014-09" db="EMBL/GenBank/DDBJ databases">
        <authorList>
            <person name="Mudge J."/>
            <person name="Ramaraj T."/>
            <person name="Lindquist I.E."/>
            <person name="Bharti A.K."/>
            <person name="Sundararajan A."/>
            <person name="Cameron C.T."/>
            <person name="Woodward J.E."/>
            <person name="May G.D."/>
            <person name="Brubaker C."/>
            <person name="Broadhvest J."/>
            <person name="Wilkins T.A."/>
        </authorList>
    </citation>
    <scope>NUCLEOTIDE SEQUENCE</scope>
    <source>
        <strain evidence="10">cv. AKA8401</strain>
    </source>
</reference>
<evidence type="ECO:0000313" key="10">
    <source>
        <dbReference type="Proteomes" id="UP000032142"/>
    </source>
</evidence>
<keyword evidence="10" id="KW-1185">Reference proteome</keyword>
<dbReference type="PROSITE" id="PS50071">
    <property type="entry name" value="HOMEOBOX_2"/>
    <property type="match status" value="1"/>
</dbReference>
<feature type="DNA-binding region" description="Homeobox" evidence="8">
    <location>
        <begin position="399"/>
        <end position="461"/>
    </location>
</feature>
<accession>A0A0B0MHW7</accession>
<sequence length="693" mass="76103">MATYSHGSSEFQAASVAAPDGMQTLYLMNPNYIPYSDTNQPVAATNLLFLNPAGNALNPSSFPHTPPPNYHHLLGLPLPTPTASIVPANSNETHRPSSLHGIVSGVHYNSWGSSSTIDHQTSSASTYPQIVSTAVDNSAARPHDVASQLRPVVVSPRQGLSLSLSSQQVPYSSSNVEADHIQGQVPTMSPAAADEMRISGNSPSSASVVSNGILGVQSVVLGSKYLRAAQELLDEVVNVGKVIKPEVSEGTKEKIKADKEPVGSSAGEDGAQRGPELTTAQRQELQMKKAKLVSMLDEVERRYRQYRQQMQIVVSSLEKAAGFGAAKSYTGIASRTISKQFRCLKDSISEQIKATSKILGEDDCLGVKLEGSRLRYVDYQLRQQRALQQLGMIQHNNNVWRPQRGLPERAVSVLRAWLFEHFLHPYPKDSDKHMLAKQTGLTRNQVSNWFINARVRLWKPMVEEMYLEEMKEHEMKGGEENTNKSEQKESGSTSSKSNAQQQEMNASPTHQFSNSTISTSPMEGSLMPPQTSFNLIGSSEFDNGVGLAQRASKKSRNANDELQNSPMEMKPGETWETNINMIKLGDEERLLKHSFSYLSGTAYSSMGEIGRFNEEQQLPPKFHGNSVSLTLGLPHCENLSLSGNPQNFLSNHNIQLGINTPHASHSNAAGFDNIHEMQNRQRFAAQLLPDFVA</sequence>
<dbReference type="Gene3D" id="1.10.10.60">
    <property type="entry name" value="Homeodomain-like"/>
    <property type="match status" value="1"/>
</dbReference>
<dbReference type="EMBL" id="JRRC01105917">
    <property type="protein sequence ID" value="KHF99976.1"/>
    <property type="molecule type" value="Genomic_DNA"/>
</dbReference>
<dbReference type="OMA" id="MATYSHG"/>
<dbReference type="GO" id="GO:0006355">
    <property type="term" value="P:regulation of DNA-templated transcription"/>
    <property type="evidence" value="ECO:0007669"/>
    <property type="project" value="InterPro"/>
</dbReference>
<keyword evidence="5 8" id="KW-0371">Homeobox</keyword>